<keyword evidence="3" id="KW-1185">Reference proteome</keyword>
<dbReference type="Proteomes" id="UP001482620">
    <property type="component" value="Unassembled WGS sequence"/>
</dbReference>
<feature type="region of interest" description="Disordered" evidence="1">
    <location>
        <begin position="1"/>
        <end position="182"/>
    </location>
</feature>
<feature type="compositionally biased region" description="Basic and acidic residues" evidence="1">
    <location>
        <begin position="135"/>
        <end position="149"/>
    </location>
</feature>
<sequence>KRGKKADSPGVRHPQNTAKVIKHENPACEYGSKDSDDTSDKEGDPPGLSGDRHQRHIDYPDLNKKKRGKKADPPGVRHPQYTAEVTKHENPACEYGSTDSDDTSDNEADPPGLSGDRRHQHIVEALIHANPACEDTSKDSDDTSDKEGDPPGLSGVRHQRHTAEDSSTDSYKTGNKMVGPSSFSTITKRDLELKDATNPISQSPHPVEKAEPIQGQGPEEIAWWNCGVRAKISKFLKTIFPIGSILFLGIVFEYLEKCSPSFKV</sequence>
<comment type="caution">
    <text evidence="2">The sequence shown here is derived from an EMBL/GenBank/DDBJ whole genome shotgun (WGS) entry which is preliminary data.</text>
</comment>
<evidence type="ECO:0000313" key="2">
    <source>
        <dbReference type="EMBL" id="MEQ2223294.1"/>
    </source>
</evidence>
<evidence type="ECO:0000256" key="1">
    <source>
        <dbReference type="SAM" id="MobiDB-lite"/>
    </source>
</evidence>
<gene>
    <name evidence="2" type="ORF">ILYODFUR_035286</name>
</gene>
<feature type="compositionally biased region" description="Basic and acidic residues" evidence="1">
    <location>
        <begin position="21"/>
        <end position="63"/>
    </location>
</feature>
<name>A0ABV0SRV7_9TELE</name>
<proteinExistence type="predicted"/>
<dbReference type="EMBL" id="JAHRIQ010006663">
    <property type="protein sequence ID" value="MEQ2223294.1"/>
    <property type="molecule type" value="Genomic_DNA"/>
</dbReference>
<organism evidence="2 3">
    <name type="scientific">Ilyodon furcidens</name>
    <name type="common">goldbreast splitfin</name>
    <dbReference type="NCBI Taxonomy" id="33524"/>
    <lineage>
        <taxon>Eukaryota</taxon>
        <taxon>Metazoa</taxon>
        <taxon>Chordata</taxon>
        <taxon>Craniata</taxon>
        <taxon>Vertebrata</taxon>
        <taxon>Euteleostomi</taxon>
        <taxon>Actinopterygii</taxon>
        <taxon>Neopterygii</taxon>
        <taxon>Teleostei</taxon>
        <taxon>Neoteleostei</taxon>
        <taxon>Acanthomorphata</taxon>
        <taxon>Ovalentaria</taxon>
        <taxon>Atherinomorphae</taxon>
        <taxon>Cyprinodontiformes</taxon>
        <taxon>Goodeidae</taxon>
        <taxon>Ilyodon</taxon>
    </lineage>
</organism>
<protein>
    <submittedName>
        <fullName evidence="2">Uncharacterized protein</fullName>
    </submittedName>
</protein>
<feature type="compositionally biased region" description="Acidic residues" evidence="1">
    <location>
        <begin position="99"/>
        <end position="108"/>
    </location>
</feature>
<feature type="non-terminal residue" evidence="2">
    <location>
        <position position="1"/>
    </location>
</feature>
<evidence type="ECO:0000313" key="3">
    <source>
        <dbReference type="Proteomes" id="UP001482620"/>
    </source>
</evidence>
<reference evidence="2 3" key="1">
    <citation type="submission" date="2021-06" db="EMBL/GenBank/DDBJ databases">
        <authorList>
            <person name="Palmer J.M."/>
        </authorList>
    </citation>
    <scope>NUCLEOTIDE SEQUENCE [LARGE SCALE GENOMIC DNA]</scope>
    <source>
        <strain evidence="3">if_2019</strain>
        <tissue evidence="2">Muscle</tissue>
    </source>
</reference>
<accession>A0ABV0SRV7</accession>